<dbReference type="Proteomes" id="UP001049518">
    <property type="component" value="Chromosome"/>
</dbReference>
<evidence type="ECO:0000313" key="2">
    <source>
        <dbReference type="EMBL" id="QXJ23322.1"/>
    </source>
</evidence>
<keyword evidence="3" id="KW-1185">Reference proteome</keyword>
<organism evidence="2 3">
    <name type="scientific">Actinomadura graeca</name>
    <dbReference type="NCBI Taxonomy" id="2750812"/>
    <lineage>
        <taxon>Bacteria</taxon>
        <taxon>Bacillati</taxon>
        <taxon>Actinomycetota</taxon>
        <taxon>Actinomycetes</taxon>
        <taxon>Streptosporangiales</taxon>
        <taxon>Thermomonosporaceae</taxon>
        <taxon>Actinomadura</taxon>
    </lineage>
</organism>
<proteinExistence type="predicted"/>
<feature type="signal peptide" evidence="1">
    <location>
        <begin position="1"/>
        <end position="36"/>
    </location>
</feature>
<reference evidence="2" key="1">
    <citation type="submission" date="2020-07" db="EMBL/GenBank/DDBJ databases">
        <authorList>
            <person name="Tarantini F.S."/>
            <person name="Hong K.W."/>
            <person name="Chan K.G."/>
        </authorList>
    </citation>
    <scope>NUCLEOTIDE SEQUENCE</scope>
    <source>
        <strain evidence="2">32-07</strain>
    </source>
</reference>
<name>A0ABX8R0T8_9ACTN</name>
<keyword evidence="1" id="KW-0732">Signal</keyword>
<sequence length="156" mass="16155">MSTETKPGRRRLRRSVTAAFGIGAIAALVLPAPAQAATGASAANTTRAGSALLGHQDGVCTGGEFCLYQNILATQSFSDFAVNDPNLFDNVYLSPGTGQGTVVANNSRFGRNNDATRSAVICTDVNYTGSCAGFVPNSGGAFNVTYRGNVESLYFS</sequence>
<protein>
    <recommendedName>
        <fullName evidence="4">Peptidase inhibitor family I36</fullName>
    </recommendedName>
</protein>
<evidence type="ECO:0008006" key="4">
    <source>
        <dbReference type="Google" id="ProtNLM"/>
    </source>
</evidence>
<dbReference type="EMBL" id="CP059572">
    <property type="protein sequence ID" value="QXJ23322.1"/>
    <property type="molecule type" value="Genomic_DNA"/>
</dbReference>
<evidence type="ECO:0000256" key="1">
    <source>
        <dbReference type="SAM" id="SignalP"/>
    </source>
</evidence>
<accession>A0ABX8R0T8</accession>
<evidence type="ECO:0000313" key="3">
    <source>
        <dbReference type="Proteomes" id="UP001049518"/>
    </source>
</evidence>
<dbReference type="RefSeq" id="WP_231329008.1">
    <property type="nucleotide sequence ID" value="NZ_CP059572.1"/>
</dbReference>
<gene>
    <name evidence="2" type="ORF">AGRA3207_004463</name>
</gene>
<feature type="chain" id="PRO_5046405765" description="Peptidase inhibitor family I36" evidence="1">
    <location>
        <begin position="37"/>
        <end position="156"/>
    </location>
</feature>